<dbReference type="KEGG" id="ptm:GSPATT00000323001"/>
<gene>
    <name evidence="2" type="ORF">GSPATT00000323001</name>
</gene>
<dbReference type="GeneID" id="5009070"/>
<dbReference type="EMBL" id="CT867985">
    <property type="protein sequence ID" value="CAK55888.1"/>
    <property type="molecule type" value="Genomic_DNA"/>
</dbReference>
<keyword evidence="1" id="KW-0812">Transmembrane</keyword>
<dbReference type="InParanoid" id="A0BBH1"/>
<keyword evidence="1" id="KW-1133">Transmembrane helix</keyword>
<reference evidence="2 3" key="1">
    <citation type="journal article" date="2006" name="Nature">
        <title>Global trends of whole-genome duplications revealed by the ciliate Paramecium tetraurelia.</title>
        <authorList>
            <consortium name="Genoscope"/>
            <person name="Aury J.-M."/>
            <person name="Jaillon O."/>
            <person name="Duret L."/>
            <person name="Noel B."/>
            <person name="Jubin C."/>
            <person name="Porcel B.M."/>
            <person name="Segurens B."/>
            <person name="Daubin V."/>
            <person name="Anthouard V."/>
            <person name="Aiach N."/>
            <person name="Arnaiz O."/>
            <person name="Billaut A."/>
            <person name="Beisson J."/>
            <person name="Blanc I."/>
            <person name="Bouhouche K."/>
            <person name="Camara F."/>
            <person name="Duharcourt S."/>
            <person name="Guigo R."/>
            <person name="Gogendeau D."/>
            <person name="Katinka M."/>
            <person name="Keller A.-M."/>
            <person name="Kissmehl R."/>
            <person name="Klotz C."/>
            <person name="Koll F."/>
            <person name="Le Moue A."/>
            <person name="Lepere C."/>
            <person name="Malinsky S."/>
            <person name="Nowacki M."/>
            <person name="Nowak J.K."/>
            <person name="Plattner H."/>
            <person name="Poulain J."/>
            <person name="Ruiz F."/>
            <person name="Serrano V."/>
            <person name="Zagulski M."/>
            <person name="Dessen P."/>
            <person name="Betermier M."/>
            <person name="Weissenbach J."/>
            <person name="Scarpelli C."/>
            <person name="Schachter V."/>
            <person name="Sperling L."/>
            <person name="Meyer E."/>
            <person name="Cohen J."/>
            <person name="Wincker P."/>
        </authorList>
    </citation>
    <scope>NUCLEOTIDE SEQUENCE [LARGE SCALE GENOMIC DNA]</scope>
    <source>
        <strain evidence="2 3">Stock d4-2</strain>
    </source>
</reference>
<sequence length="123" mass="14378">MLLNVPEEEILEQKPSNLQQIELNNEKYLSSYINYDFISMNMSLKGLFFCILTNLFTIIRSGLQSLIITMYDEIFLICKIAQLFLFDLLSDIYIQGNLVIVDWNQESNQLYAIYYEKVVGGQI</sequence>
<organism evidence="2 3">
    <name type="scientific">Paramecium tetraurelia</name>
    <dbReference type="NCBI Taxonomy" id="5888"/>
    <lineage>
        <taxon>Eukaryota</taxon>
        <taxon>Sar</taxon>
        <taxon>Alveolata</taxon>
        <taxon>Ciliophora</taxon>
        <taxon>Intramacronucleata</taxon>
        <taxon>Oligohymenophorea</taxon>
        <taxon>Peniculida</taxon>
        <taxon>Parameciidae</taxon>
        <taxon>Paramecium</taxon>
    </lineage>
</organism>
<dbReference type="Proteomes" id="UP000000600">
    <property type="component" value="Unassembled WGS sequence"/>
</dbReference>
<dbReference type="HOGENOM" id="CLU_2019672_0_0_1"/>
<accession>A0BBH1</accession>
<feature type="transmembrane region" description="Helical" evidence="1">
    <location>
        <begin position="47"/>
        <end position="68"/>
    </location>
</feature>
<evidence type="ECO:0000313" key="3">
    <source>
        <dbReference type="Proteomes" id="UP000000600"/>
    </source>
</evidence>
<dbReference type="AlphaFoldDB" id="A0BBH1"/>
<protein>
    <submittedName>
        <fullName evidence="2">Uncharacterized protein</fullName>
    </submittedName>
</protein>
<evidence type="ECO:0000313" key="2">
    <source>
        <dbReference type="EMBL" id="CAK55888.1"/>
    </source>
</evidence>
<dbReference type="RefSeq" id="XP_001423286.1">
    <property type="nucleotide sequence ID" value="XM_001423249.1"/>
</dbReference>
<evidence type="ECO:0000256" key="1">
    <source>
        <dbReference type="SAM" id="Phobius"/>
    </source>
</evidence>
<proteinExistence type="predicted"/>
<name>A0BBH1_PARTE</name>
<keyword evidence="1" id="KW-0472">Membrane</keyword>
<keyword evidence="3" id="KW-1185">Reference proteome</keyword>